<reference evidence="1" key="1">
    <citation type="submission" date="2018-05" db="EMBL/GenBank/DDBJ databases">
        <title>Draft genome of Mucuna pruriens seed.</title>
        <authorList>
            <person name="Nnadi N.E."/>
            <person name="Vos R."/>
            <person name="Hasami M.H."/>
            <person name="Devisetty U.K."/>
            <person name="Aguiy J.C."/>
        </authorList>
    </citation>
    <scope>NUCLEOTIDE SEQUENCE [LARGE SCALE GENOMIC DNA]</scope>
    <source>
        <strain evidence="1">JCA_2017</strain>
    </source>
</reference>
<evidence type="ECO:0000313" key="1">
    <source>
        <dbReference type="EMBL" id="RDX60914.1"/>
    </source>
</evidence>
<keyword evidence="2" id="KW-1185">Reference proteome</keyword>
<dbReference type="AlphaFoldDB" id="A0A371E4H2"/>
<dbReference type="Proteomes" id="UP000257109">
    <property type="component" value="Unassembled WGS sequence"/>
</dbReference>
<name>A0A371E4H2_MUCPR</name>
<organism evidence="1 2">
    <name type="scientific">Mucuna pruriens</name>
    <name type="common">Velvet bean</name>
    <name type="synonym">Dolichos pruriens</name>
    <dbReference type="NCBI Taxonomy" id="157652"/>
    <lineage>
        <taxon>Eukaryota</taxon>
        <taxon>Viridiplantae</taxon>
        <taxon>Streptophyta</taxon>
        <taxon>Embryophyta</taxon>
        <taxon>Tracheophyta</taxon>
        <taxon>Spermatophyta</taxon>
        <taxon>Magnoliopsida</taxon>
        <taxon>eudicotyledons</taxon>
        <taxon>Gunneridae</taxon>
        <taxon>Pentapetalae</taxon>
        <taxon>rosids</taxon>
        <taxon>fabids</taxon>
        <taxon>Fabales</taxon>
        <taxon>Fabaceae</taxon>
        <taxon>Papilionoideae</taxon>
        <taxon>50 kb inversion clade</taxon>
        <taxon>NPAAA clade</taxon>
        <taxon>indigoferoid/millettioid clade</taxon>
        <taxon>Phaseoleae</taxon>
        <taxon>Mucuna</taxon>
    </lineage>
</organism>
<comment type="caution">
    <text evidence="1">The sequence shown here is derived from an EMBL/GenBank/DDBJ whole genome shotgun (WGS) entry which is preliminary data.</text>
</comment>
<feature type="non-terminal residue" evidence="1">
    <location>
        <position position="1"/>
    </location>
</feature>
<dbReference type="CDD" id="cd09272">
    <property type="entry name" value="RNase_HI_RT_Ty1"/>
    <property type="match status" value="1"/>
</dbReference>
<dbReference type="PANTHER" id="PTHR11439">
    <property type="entry name" value="GAG-POL-RELATED RETROTRANSPOSON"/>
    <property type="match status" value="1"/>
</dbReference>
<evidence type="ECO:0000313" key="2">
    <source>
        <dbReference type="Proteomes" id="UP000257109"/>
    </source>
</evidence>
<dbReference type="OrthoDB" id="128382at2759"/>
<accession>A0A371E4H2</accession>
<dbReference type="STRING" id="157652.A0A371E4H2"/>
<dbReference type="PANTHER" id="PTHR11439:SF470">
    <property type="entry name" value="CYSTEINE-RICH RLK (RECEPTOR-LIKE PROTEIN KINASE) 8"/>
    <property type="match status" value="1"/>
</dbReference>
<dbReference type="EMBL" id="QJKJ01016496">
    <property type="protein sequence ID" value="RDX60914.1"/>
    <property type="molecule type" value="Genomic_DNA"/>
</dbReference>
<sequence>MQDLRVPIEKNNRIGCEESPTIEKSQYQRLMEKLIYLSHTKSDIAYVVSVVSHFIHDPMKRHLQVVERIFQYLKASTLSMERYTDVDYVRLVVDRRSTFGYCMLLGGNLVTWRSKKQNVVARSNA</sequence>
<protein>
    <submittedName>
        <fullName evidence="1">Mitochondrial protein</fullName>
    </submittedName>
</protein>
<proteinExistence type="predicted"/>
<gene>
    <name evidence="1" type="ORF">CR513_60911</name>
</gene>